<comment type="caution">
    <text evidence="2">The sequence shown here is derived from an EMBL/GenBank/DDBJ whole genome shotgun (WGS) entry which is preliminary data.</text>
</comment>
<dbReference type="Proteomes" id="UP000641454">
    <property type="component" value="Unassembled WGS sequence"/>
</dbReference>
<sequence>MKKLVILFVLFLNISAFSQDERECMLAEMPTLEDLKCISEKGHLYSILPKLTEYKGYLFAGYTKCNEPQLDFAQSFEFYYCIGNYEQQMRVEITDLESSFYKSEIGKAQKEVILMVFKPEMINPYLQNYKSENKNFDICTIRLPKVTNGKPYVAFEALQNKRFWIHIIIDGDKFKSAKEVDAFINEYTKGFSFVKK</sequence>
<feature type="signal peptide" evidence="1">
    <location>
        <begin position="1"/>
        <end position="18"/>
    </location>
</feature>
<evidence type="ECO:0000313" key="3">
    <source>
        <dbReference type="Proteomes" id="UP000641454"/>
    </source>
</evidence>
<gene>
    <name evidence="2" type="ORF">H8R25_17165</name>
</gene>
<proteinExistence type="predicted"/>
<accession>A0A923N3K3</accession>
<name>A0A923N3K3_9FLAO</name>
<keyword evidence="3" id="KW-1185">Reference proteome</keyword>
<evidence type="ECO:0000256" key="1">
    <source>
        <dbReference type="SAM" id="SignalP"/>
    </source>
</evidence>
<reference evidence="2 3" key="1">
    <citation type="submission" date="2020-08" db="EMBL/GenBank/DDBJ databases">
        <title>Description of novel Flavobacterium F-392 isolate.</title>
        <authorList>
            <person name="Saticioglu I.B."/>
            <person name="Duman M."/>
            <person name="Altun S."/>
        </authorList>
    </citation>
    <scope>NUCLEOTIDE SEQUENCE [LARGE SCALE GENOMIC DNA]</scope>
    <source>
        <strain evidence="2 3">F-392</strain>
    </source>
</reference>
<dbReference type="AlphaFoldDB" id="A0A923N3K3"/>
<keyword evidence="1" id="KW-0732">Signal</keyword>
<organism evidence="2 3">
    <name type="scientific">Flavobacterium muglaense</name>
    <dbReference type="NCBI Taxonomy" id="2764716"/>
    <lineage>
        <taxon>Bacteria</taxon>
        <taxon>Pseudomonadati</taxon>
        <taxon>Bacteroidota</taxon>
        <taxon>Flavobacteriia</taxon>
        <taxon>Flavobacteriales</taxon>
        <taxon>Flavobacteriaceae</taxon>
        <taxon>Flavobacterium</taxon>
    </lineage>
</organism>
<dbReference type="RefSeq" id="WP_187021517.1">
    <property type="nucleotide sequence ID" value="NZ_JACRUK010000076.1"/>
</dbReference>
<evidence type="ECO:0000313" key="2">
    <source>
        <dbReference type="EMBL" id="MBC5846150.1"/>
    </source>
</evidence>
<dbReference type="EMBL" id="JACRUL010000077">
    <property type="protein sequence ID" value="MBC5846150.1"/>
    <property type="molecule type" value="Genomic_DNA"/>
</dbReference>
<feature type="chain" id="PRO_5036782036" evidence="1">
    <location>
        <begin position="19"/>
        <end position="196"/>
    </location>
</feature>
<protein>
    <submittedName>
        <fullName evidence="2">Uncharacterized protein</fullName>
    </submittedName>
</protein>